<protein>
    <submittedName>
        <fullName evidence="2">Phage terminase small subunit XtmA</fullName>
    </submittedName>
</protein>
<comment type="caution">
    <text evidence="2">The sequence shown here is derived from an EMBL/GenBank/DDBJ whole genome shotgun (WGS) entry which is preliminary data.</text>
</comment>
<dbReference type="Pfam" id="PF03592">
    <property type="entry name" value="Terminase_2"/>
    <property type="match status" value="1"/>
</dbReference>
<evidence type="ECO:0000313" key="3">
    <source>
        <dbReference type="Proteomes" id="UP000050413"/>
    </source>
</evidence>
<proteinExistence type="predicted"/>
<accession>A0A0P7W2P9</accession>
<evidence type="ECO:0000313" key="2">
    <source>
        <dbReference type="EMBL" id="KPP90359.1"/>
    </source>
</evidence>
<dbReference type="AlphaFoldDB" id="A0A0P7W2P9"/>
<dbReference type="EMBL" id="LJSG01000018">
    <property type="protein sequence ID" value="KPP90359.1"/>
    <property type="molecule type" value="Genomic_DNA"/>
</dbReference>
<sequence>MIKAEIARLRREAEIRTKVDLDRILEEYARFAFAGLSKFIRIDQQGQPILDLSRCGPEELDLLAELRVDGDGRIRRIKIKQLDKLKALEALGKHLGLGENAGNAPPLLPALAEHRPAPAAPDRPRSRS</sequence>
<dbReference type="InterPro" id="IPR005335">
    <property type="entry name" value="Terminase_ssu"/>
</dbReference>
<name>A0A0P7W2P9_9RHOB</name>
<reference evidence="2 3" key="1">
    <citation type="submission" date="2015-09" db="EMBL/GenBank/DDBJ databases">
        <title>Identification and resolution of microdiversity through metagenomic sequencing of parallel consortia.</title>
        <authorList>
            <person name="Nelson W.C."/>
            <person name="Romine M.F."/>
            <person name="Lindemann S.R."/>
        </authorList>
    </citation>
    <scope>NUCLEOTIDE SEQUENCE [LARGE SCALE GENOMIC DNA]</scope>
    <source>
        <strain evidence="2">HL-91</strain>
    </source>
</reference>
<dbReference type="STRING" id="1666912.Ga0058931_1307"/>
<organism evidence="2 3">
    <name type="scientific">Roseibaca calidilacus</name>
    <dbReference type="NCBI Taxonomy" id="1666912"/>
    <lineage>
        <taxon>Bacteria</taxon>
        <taxon>Pseudomonadati</taxon>
        <taxon>Pseudomonadota</taxon>
        <taxon>Alphaproteobacteria</taxon>
        <taxon>Rhodobacterales</taxon>
        <taxon>Paracoccaceae</taxon>
        <taxon>Roseinatronobacter</taxon>
    </lineage>
</organism>
<feature type="compositionally biased region" description="Basic and acidic residues" evidence="1">
    <location>
        <begin position="112"/>
        <end position="128"/>
    </location>
</feature>
<gene>
    <name evidence="2" type="primary">xtmA</name>
    <name evidence="2" type="ORF">HLUCCA05_14010</name>
</gene>
<feature type="region of interest" description="Disordered" evidence="1">
    <location>
        <begin position="105"/>
        <end position="128"/>
    </location>
</feature>
<dbReference type="GO" id="GO:0051276">
    <property type="term" value="P:chromosome organization"/>
    <property type="evidence" value="ECO:0007669"/>
    <property type="project" value="InterPro"/>
</dbReference>
<dbReference type="Proteomes" id="UP000050413">
    <property type="component" value="Unassembled WGS sequence"/>
</dbReference>
<evidence type="ECO:0000256" key="1">
    <source>
        <dbReference type="SAM" id="MobiDB-lite"/>
    </source>
</evidence>